<dbReference type="PROSITE" id="PS50110">
    <property type="entry name" value="RESPONSE_REGULATORY"/>
    <property type="match status" value="1"/>
</dbReference>
<dbReference type="InterPro" id="IPR001789">
    <property type="entry name" value="Sig_transdc_resp-reg_receiver"/>
</dbReference>
<organism evidence="9 10">
    <name type="scientific">Richelia sinica FACHB-800</name>
    <dbReference type="NCBI Taxonomy" id="1357546"/>
    <lineage>
        <taxon>Bacteria</taxon>
        <taxon>Bacillati</taxon>
        <taxon>Cyanobacteriota</taxon>
        <taxon>Cyanophyceae</taxon>
        <taxon>Nostocales</taxon>
        <taxon>Nostocaceae</taxon>
        <taxon>Richelia</taxon>
    </lineage>
</organism>
<dbReference type="GO" id="GO:1902201">
    <property type="term" value="P:negative regulation of bacterial-type flagellum-dependent cell motility"/>
    <property type="evidence" value="ECO:0007669"/>
    <property type="project" value="TreeGrafter"/>
</dbReference>
<dbReference type="PANTHER" id="PTHR45138:SF9">
    <property type="entry name" value="DIGUANYLATE CYCLASE DGCM-RELATED"/>
    <property type="match status" value="1"/>
</dbReference>
<feature type="domain" description="PAC" evidence="7">
    <location>
        <begin position="405"/>
        <end position="455"/>
    </location>
</feature>
<dbReference type="KEGG" id="rsin:B6N60_05202"/>
<dbReference type="InterPro" id="IPR003018">
    <property type="entry name" value="GAF"/>
</dbReference>
<dbReference type="InterPro" id="IPR000014">
    <property type="entry name" value="PAS"/>
</dbReference>
<name>A0A975TD79_9NOST</name>
<evidence type="ECO:0000259" key="7">
    <source>
        <dbReference type="PROSITE" id="PS50113"/>
    </source>
</evidence>
<dbReference type="Gene3D" id="3.40.50.2300">
    <property type="match status" value="1"/>
</dbReference>
<reference evidence="9" key="1">
    <citation type="submission" date="2017-04" db="EMBL/GenBank/DDBJ databases">
        <title>Genome deletions in a multicellular cyanobacterial endosymbiont for morphological adaptation in marine diatoms.</title>
        <authorList>
            <person name="Wang Y."/>
            <person name="Gao H."/>
            <person name="Li R."/>
            <person name="Xu X."/>
        </authorList>
    </citation>
    <scope>NUCLEOTIDE SEQUENCE</scope>
    <source>
        <strain evidence="9">FACHB 800</strain>
    </source>
</reference>
<gene>
    <name evidence="9" type="ORF">B6N60_05202</name>
</gene>
<keyword evidence="10" id="KW-1185">Reference proteome</keyword>
<dbReference type="Gene3D" id="3.30.70.270">
    <property type="match status" value="1"/>
</dbReference>
<dbReference type="AlphaFoldDB" id="A0A975TD79"/>
<dbReference type="GO" id="GO:0016301">
    <property type="term" value="F:kinase activity"/>
    <property type="evidence" value="ECO:0007669"/>
    <property type="project" value="UniProtKB-KW"/>
</dbReference>
<feature type="domain" description="Response regulatory" evidence="5">
    <location>
        <begin position="22"/>
        <end position="138"/>
    </location>
</feature>
<dbReference type="InterPro" id="IPR029016">
    <property type="entry name" value="GAF-like_dom_sf"/>
</dbReference>
<dbReference type="FunFam" id="3.30.70.270:FF:000001">
    <property type="entry name" value="Diguanylate cyclase domain protein"/>
    <property type="match status" value="1"/>
</dbReference>
<dbReference type="PROSITE" id="PS50887">
    <property type="entry name" value="GGDEF"/>
    <property type="match status" value="1"/>
</dbReference>
<dbReference type="NCBIfam" id="TIGR00254">
    <property type="entry name" value="GGDEF"/>
    <property type="match status" value="1"/>
</dbReference>
<feature type="domain" description="Phytochrome chromophore attachment site" evidence="4">
    <location>
        <begin position="475"/>
        <end position="610"/>
    </location>
</feature>
<dbReference type="InterPro" id="IPR000160">
    <property type="entry name" value="GGDEF_dom"/>
</dbReference>
<dbReference type="SMART" id="SM00065">
    <property type="entry name" value="GAF"/>
    <property type="match status" value="2"/>
</dbReference>
<dbReference type="PROSITE" id="PS50112">
    <property type="entry name" value="PAS"/>
    <property type="match status" value="1"/>
</dbReference>
<dbReference type="InterPro" id="IPR050469">
    <property type="entry name" value="Diguanylate_Cyclase"/>
</dbReference>
<dbReference type="Proteomes" id="UP000683511">
    <property type="component" value="Chromosome"/>
</dbReference>
<feature type="modified residue" description="4-aspartylphosphate" evidence="3">
    <location>
        <position position="71"/>
    </location>
</feature>
<dbReference type="GO" id="GO:0005886">
    <property type="term" value="C:plasma membrane"/>
    <property type="evidence" value="ECO:0007669"/>
    <property type="project" value="TreeGrafter"/>
</dbReference>
<dbReference type="SUPFAM" id="SSF55785">
    <property type="entry name" value="PYP-like sensor domain (PAS domain)"/>
    <property type="match status" value="1"/>
</dbReference>
<dbReference type="SUPFAM" id="SSF55073">
    <property type="entry name" value="Nucleotide cyclase"/>
    <property type="match status" value="1"/>
</dbReference>
<dbReference type="PROSITE" id="PS50046">
    <property type="entry name" value="PHYTOCHROME_2"/>
    <property type="match status" value="1"/>
</dbReference>
<dbReference type="EMBL" id="CP021056">
    <property type="protein sequence ID" value="QXE26469.1"/>
    <property type="molecule type" value="Genomic_DNA"/>
</dbReference>
<dbReference type="InterPro" id="IPR016132">
    <property type="entry name" value="Phyto_chromo_attachment"/>
</dbReference>
<dbReference type="SMART" id="SM00091">
    <property type="entry name" value="PAS"/>
    <property type="match status" value="1"/>
</dbReference>
<dbReference type="PANTHER" id="PTHR45138">
    <property type="entry name" value="REGULATORY COMPONENTS OF SENSORY TRANSDUCTION SYSTEM"/>
    <property type="match status" value="1"/>
</dbReference>
<dbReference type="GO" id="GO:0052621">
    <property type="term" value="F:diguanylate cyclase activity"/>
    <property type="evidence" value="ECO:0007669"/>
    <property type="project" value="TreeGrafter"/>
</dbReference>
<dbReference type="Gene3D" id="3.30.450.20">
    <property type="entry name" value="PAS domain"/>
    <property type="match status" value="1"/>
</dbReference>
<evidence type="ECO:0000259" key="8">
    <source>
        <dbReference type="PROSITE" id="PS50887"/>
    </source>
</evidence>
<dbReference type="SMART" id="SM00448">
    <property type="entry name" value="REC"/>
    <property type="match status" value="1"/>
</dbReference>
<feature type="domain" description="GGDEF" evidence="8">
    <location>
        <begin position="665"/>
        <end position="801"/>
    </location>
</feature>
<dbReference type="Pfam" id="PF13185">
    <property type="entry name" value="GAF_2"/>
    <property type="match status" value="1"/>
</dbReference>
<evidence type="ECO:0000256" key="3">
    <source>
        <dbReference type="PROSITE-ProRule" id="PRU00169"/>
    </source>
</evidence>
<evidence type="ECO:0000259" key="5">
    <source>
        <dbReference type="PROSITE" id="PS50110"/>
    </source>
</evidence>
<dbReference type="SMART" id="SM00267">
    <property type="entry name" value="GGDEF"/>
    <property type="match status" value="1"/>
</dbReference>
<dbReference type="GO" id="GO:0000160">
    <property type="term" value="P:phosphorelay signal transduction system"/>
    <property type="evidence" value="ECO:0007669"/>
    <property type="project" value="InterPro"/>
</dbReference>
<protein>
    <submittedName>
        <fullName evidence="9">Diguanylate cyclase with PAS/PAC and GAF sensors</fullName>
    </submittedName>
</protein>
<evidence type="ECO:0000259" key="6">
    <source>
        <dbReference type="PROSITE" id="PS50112"/>
    </source>
</evidence>
<evidence type="ECO:0000256" key="1">
    <source>
        <dbReference type="ARBA" id="ARBA00022679"/>
    </source>
</evidence>
<dbReference type="SUPFAM" id="SSF52172">
    <property type="entry name" value="CheY-like"/>
    <property type="match status" value="1"/>
</dbReference>
<dbReference type="InterPro" id="IPR043128">
    <property type="entry name" value="Rev_trsase/Diguanyl_cyclase"/>
</dbReference>
<dbReference type="InterPro" id="IPR035965">
    <property type="entry name" value="PAS-like_dom_sf"/>
</dbReference>
<keyword evidence="2" id="KW-0418">Kinase</keyword>
<dbReference type="SUPFAM" id="SSF55781">
    <property type="entry name" value="GAF domain-like"/>
    <property type="match status" value="2"/>
</dbReference>
<proteinExistence type="predicted"/>
<keyword evidence="1" id="KW-0808">Transferase</keyword>
<evidence type="ECO:0000256" key="2">
    <source>
        <dbReference type="ARBA" id="ARBA00022777"/>
    </source>
</evidence>
<dbReference type="Pfam" id="PF00990">
    <property type="entry name" value="GGDEF"/>
    <property type="match status" value="1"/>
</dbReference>
<accession>A0A975TD79</accession>
<dbReference type="CDD" id="cd01949">
    <property type="entry name" value="GGDEF"/>
    <property type="match status" value="1"/>
</dbReference>
<dbReference type="Pfam" id="PF13426">
    <property type="entry name" value="PAS_9"/>
    <property type="match status" value="1"/>
</dbReference>
<dbReference type="InterPro" id="IPR029787">
    <property type="entry name" value="Nucleotide_cyclase"/>
</dbReference>
<dbReference type="InterPro" id="IPR000700">
    <property type="entry name" value="PAS-assoc_C"/>
</dbReference>
<dbReference type="GO" id="GO:0043709">
    <property type="term" value="P:cell adhesion involved in single-species biofilm formation"/>
    <property type="evidence" value="ECO:0007669"/>
    <property type="project" value="TreeGrafter"/>
</dbReference>
<evidence type="ECO:0000313" key="9">
    <source>
        <dbReference type="EMBL" id="QXE26469.1"/>
    </source>
</evidence>
<dbReference type="CDD" id="cd00130">
    <property type="entry name" value="PAS"/>
    <property type="match status" value="1"/>
</dbReference>
<evidence type="ECO:0000259" key="4">
    <source>
        <dbReference type="PROSITE" id="PS50046"/>
    </source>
</evidence>
<dbReference type="Pfam" id="PF00072">
    <property type="entry name" value="Response_reg"/>
    <property type="match status" value="1"/>
</dbReference>
<dbReference type="NCBIfam" id="TIGR00229">
    <property type="entry name" value="sensory_box"/>
    <property type="match status" value="1"/>
</dbReference>
<evidence type="ECO:0000313" key="10">
    <source>
        <dbReference type="Proteomes" id="UP000683511"/>
    </source>
</evidence>
<dbReference type="InterPro" id="IPR011006">
    <property type="entry name" value="CheY-like_superfamily"/>
</dbReference>
<dbReference type="PROSITE" id="PS50113">
    <property type="entry name" value="PAC"/>
    <property type="match status" value="1"/>
</dbReference>
<sequence length="801" mass="90809">MSFDGKFRRFMNQQLYSKYKGNILVVDDNLDNISLLTKILSKQGYKVRVATNGRLAVQSVNANPPDLLLLDIKIPIIDGYEVCKQLKAVERTANIPIIFISALDETNDKISAFEVGGADYITKPVEPIEVLARIENQLRLRRFQLELQIQNDQLQLLLSTTQAVGSALDVEEALAIIVKNICETLGWNMGEAWMPNSELNVLEYCRGWHIQDERLDKFCEQSQKLTFGLGDGLVGRIWLSQQLELVEDISQDCYTSFKRQKIAMTAGIKGVMGIPIIFNQQVLAILVFFHNQAMILDERSRQLVTAVASQVGGMIQRKKAEEALRFSEARFAGMLAIAQDAIIAVDSNQKITLFNQGAEKLFGYTSGEIIGQSLDKLLPMRFVNIHCQHIHKFADSPQPTKQMGERREVFACRKDGSEVPVEASISKLELGKEKIFTAILRDVTERKQSEKFLRQQAKIEKLITKVSQQIRQSLDLQVVLSTTVKRIRDCLMADRVAIYKMESDDDGVFVAESVHEGYSPLLNQKIPSTYIKKFYNQYNRGVTTVINEIQKSQLTTEIFEFLQLFQVKALIIVPILNNNCLWGLLAAHQCGFSRHWKSFEVNLLQQLANQVAIAIHQSQLYQQVQTANQELERLANLDGLTQIANRRRFDEHIHCEWMRLRRDKSPISLILFDVDFFKMYNDTYGHQAGDDCLQQIADAVKNLVRRAGDLVARYGGEEFAVILSRTDSQGAIYIAKTIQNTVHRLAIPHSKSKVSNYVTVSLGAATMIPNLNLLPENLINAADTALYIAKQQGRDRFFIDL</sequence>
<dbReference type="CDD" id="cd19920">
    <property type="entry name" value="REC_PA4781-like"/>
    <property type="match status" value="1"/>
</dbReference>
<keyword evidence="3" id="KW-0597">Phosphoprotein</keyword>
<dbReference type="Gene3D" id="3.30.450.40">
    <property type="match status" value="2"/>
</dbReference>
<dbReference type="Pfam" id="PF01590">
    <property type="entry name" value="GAF"/>
    <property type="match status" value="1"/>
</dbReference>
<feature type="domain" description="PAS" evidence="6">
    <location>
        <begin position="327"/>
        <end position="374"/>
    </location>
</feature>